<name>A0ACB7W4Y0_DIOAL</name>
<dbReference type="Proteomes" id="UP000827976">
    <property type="component" value="Chromosome 5"/>
</dbReference>
<keyword evidence="2" id="KW-1185">Reference proteome</keyword>
<proteinExistence type="predicted"/>
<gene>
    <name evidence="1" type="ORF">IHE45_05G125100</name>
</gene>
<reference evidence="2" key="1">
    <citation type="journal article" date="2022" name="Nat. Commun.">
        <title>Chromosome evolution and the genetic basis of agronomically important traits in greater yam.</title>
        <authorList>
            <person name="Bredeson J.V."/>
            <person name="Lyons J.B."/>
            <person name="Oniyinde I.O."/>
            <person name="Okereke N.R."/>
            <person name="Kolade O."/>
            <person name="Nnabue I."/>
            <person name="Nwadili C.O."/>
            <person name="Hribova E."/>
            <person name="Parker M."/>
            <person name="Nwogha J."/>
            <person name="Shu S."/>
            <person name="Carlson J."/>
            <person name="Kariba R."/>
            <person name="Muthemba S."/>
            <person name="Knop K."/>
            <person name="Barton G.J."/>
            <person name="Sherwood A.V."/>
            <person name="Lopez-Montes A."/>
            <person name="Asiedu R."/>
            <person name="Jamnadass R."/>
            <person name="Muchugi A."/>
            <person name="Goodstein D."/>
            <person name="Egesi C.N."/>
            <person name="Featherston J."/>
            <person name="Asfaw A."/>
            <person name="Simpson G.G."/>
            <person name="Dolezel J."/>
            <person name="Hendre P.S."/>
            <person name="Van Deynze A."/>
            <person name="Kumar P.L."/>
            <person name="Obidiegwu J.E."/>
            <person name="Bhattacharjee R."/>
            <person name="Rokhsar D.S."/>
        </authorList>
    </citation>
    <scope>NUCLEOTIDE SEQUENCE [LARGE SCALE GENOMIC DNA]</scope>
    <source>
        <strain evidence="2">cv. TDa95/00328</strain>
    </source>
</reference>
<sequence length="186" mass="21196">MDKPQRSQLLRTLLLLLLLTITPSIPDSFRPSYLYFLFNIFIVAIGIEAGLLTAISGPLHDQQKPSNEISLINISTKNQVVQQEVIKQVEKPAALTAEKVLTVARVHRVKKSTSTPSLFFIGGGDVEAHQFVDYYEETEEEDEADHDSAQELFAKAEMFIGNFYKQLKMQREESWKKIHGLYHKAF</sequence>
<protein>
    <submittedName>
        <fullName evidence="1">Uncharacterized protein</fullName>
    </submittedName>
</protein>
<organism evidence="1 2">
    <name type="scientific">Dioscorea alata</name>
    <name type="common">Purple yam</name>
    <dbReference type="NCBI Taxonomy" id="55571"/>
    <lineage>
        <taxon>Eukaryota</taxon>
        <taxon>Viridiplantae</taxon>
        <taxon>Streptophyta</taxon>
        <taxon>Embryophyta</taxon>
        <taxon>Tracheophyta</taxon>
        <taxon>Spermatophyta</taxon>
        <taxon>Magnoliopsida</taxon>
        <taxon>Liliopsida</taxon>
        <taxon>Dioscoreales</taxon>
        <taxon>Dioscoreaceae</taxon>
        <taxon>Dioscorea</taxon>
    </lineage>
</organism>
<comment type="caution">
    <text evidence="1">The sequence shown here is derived from an EMBL/GenBank/DDBJ whole genome shotgun (WGS) entry which is preliminary data.</text>
</comment>
<accession>A0ACB7W4Y0</accession>
<evidence type="ECO:0000313" key="1">
    <source>
        <dbReference type="EMBL" id="KAH7682496.1"/>
    </source>
</evidence>
<evidence type="ECO:0000313" key="2">
    <source>
        <dbReference type="Proteomes" id="UP000827976"/>
    </source>
</evidence>
<dbReference type="EMBL" id="CM037015">
    <property type="protein sequence ID" value="KAH7682496.1"/>
    <property type="molecule type" value="Genomic_DNA"/>
</dbReference>